<protein>
    <submittedName>
        <fullName evidence="1">Uncharacterized protein</fullName>
    </submittedName>
</protein>
<keyword evidence="2" id="KW-1185">Reference proteome</keyword>
<name>A0A1J6HZP2_9HYPH</name>
<reference evidence="1 2" key="1">
    <citation type="submission" date="2016-10" db="EMBL/GenBank/DDBJ databases">
        <title>The Draft Genome Sequence of the Potato Rhizosphere Bacteria Ochrobactrum sp. IPA7.2.</title>
        <authorList>
            <person name="Gogoleva N.E."/>
            <person name="Khlopko Y.A."/>
            <person name="Burygin G.L."/>
            <person name="Plotnikov A.O."/>
        </authorList>
    </citation>
    <scope>NUCLEOTIDE SEQUENCE [LARGE SCALE GENOMIC DNA]</scope>
    <source>
        <strain evidence="1 2">IPA7.2</strain>
    </source>
</reference>
<gene>
    <name evidence="1" type="ORF">BLA27_18515</name>
</gene>
<dbReference type="AlphaFoldDB" id="A0A1J6HZP2"/>
<sequence>MREEPCGDLLASLEQKPPHLNFLHCQEEAQHPVKAQVAQSVVMQFMNAFLVHGVEVDQVEPDYYNFCTRPGEGPTACNFRPIMMPWEPMINADPTGQSNNAV</sequence>
<comment type="caution">
    <text evidence="1">The sequence shown here is derived from an EMBL/GenBank/DDBJ whole genome shotgun (WGS) entry which is preliminary data.</text>
</comment>
<evidence type="ECO:0000313" key="2">
    <source>
        <dbReference type="Proteomes" id="UP000182985"/>
    </source>
</evidence>
<dbReference type="Proteomes" id="UP000182985">
    <property type="component" value="Unassembled WGS sequence"/>
</dbReference>
<evidence type="ECO:0000313" key="1">
    <source>
        <dbReference type="EMBL" id="OIS92098.1"/>
    </source>
</evidence>
<organism evidence="1 2">
    <name type="scientific">Brucella cytisi</name>
    <dbReference type="NCBI Taxonomy" id="407152"/>
    <lineage>
        <taxon>Bacteria</taxon>
        <taxon>Pseudomonadati</taxon>
        <taxon>Pseudomonadota</taxon>
        <taxon>Alphaproteobacteria</taxon>
        <taxon>Hyphomicrobiales</taxon>
        <taxon>Brucellaceae</taxon>
        <taxon>Brucella/Ochrobactrum group</taxon>
        <taxon>Brucella</taxon>
    </lineage>
</organism>
<dbReference type="EMBL" id="MOEC01000020">
    <property type="protein sequence ID" value="OIS92098.1"/>
    <property type="molecule type" value="Genomic_DNA"/>
</dbReference>
<proteinExistence type="predicted"/>
<accession>A0A1J6HZP2</accession>